<dbReference type="CDD" id="cd03109">
    <property type="entry name" value="DTBS"/>
    <property type="match status" value="1"/>
</dbReference>
<name>A0ABU1ZWI7_9CORY</name>
<dbReference type="InterPro" id="IPR004472">
    <property type="entry name" value="DTB_synth_BioD"/>
</dbReference>
<evidence type="ECO:0000313" key="1">
    <source>
        <dbReference type="EMBL" id="MDR7329281.1"/>
    </source>
</evidence>
<dbReference type="Gene3D" id="3.40.50.300">
    <property type="entry name" value="P-loop containing nucleotide triphosphate hydrolases"/>
    <property type="match status" value="1"/>
</dbReference>
<proteinExistence type="predicted"/>
<dbReference type="EMBL" id="JAVDXZ010000001">
    <property type="protein sequence ID" value="MDR7329281.1"/>
    <property type="molecule type" value="Genomic_DNA"/>
</dbReference>
<dbReference type="PANTHER" id="PTHR43210:SF5">
    <property type="entry name" value="DETHIOBIOTIN SYNTHETASE"/>
    <property type="match status" value="1"/>
</dbReference>
<accession>A0ABU1ZWI7</accession>
<dbReference type="Pfam" id="PF13500">
    <property type="entry name" value="AAA_26"/>
    <property type="match status" value="1"/>
</dbReference>
<evidence type="ECO:0000313" key="2">
    <source>
        <dbReference type="Proteomes" id="UP001180840"/>
    </source>
</evidence>
<sequence length="125" mass="12693">MAAAGLEDVAAVLTNLQARHPGATLLVEGAGGLLVRLGRGWTIVDLARRLDAPLLVVTSLGLGSLNAADLTVTVARDRGLRVLGLTGVELLATLPTGAAGLDRTAFAALARARLPKVVAAIRAVD</sequence>
<organism evidence="1 2">
    <name type="scientific">Corynebacterium guangdongense</name>
    <dbReference type="NCBI Taxonomy" id="1783348"/>
    <lineage>
        <taxon>Bacteria</taxon>
        <taxon>Bacillati</taxon>
        <taxon>Actinomycetota</taxon>
        <taxon>Actinomycetes</taxon>
        <taxon>Mycobacteriales</taxon>
        <taxon>Corynebacteriaceae</taxon>
        <taxon>Corynebacterium</taxon>
    </lineage>
</organism>
<dbReference type="PANTHER" id="PTHR43210">
    <property type="entry name" value="DETHIOBIOTIN SYNTHETASE"/>
    <property type="match status" value="1"/>
</dbReference>
<keyword evidence="2" id="KW-1185">Reference proteome</keyword>
<dbReference type="Proteomes" id="UP001180840">
    <property type="component" value="Unassembled WGS sequence"/>
</dbReference>
<dbReference type="InterPro" id="IPR027417">
    <property type="entry name" value="P-loop_NTPase"/>
</dbReference>
<comment type="caution">
    <text evidence="1">The sequence shown here is derived from an EMBL/GenBank/DDBJ whole genome shotgun (WGS) entry which is preliminary data.</text>
</comment>
<protein>
    <submittedName>
        <fullName evidence="1">Dethiobiotin synthetase</fullName>
    </submittedName>
</protein>
<reference evidence="1" key="1">
    <citation type="submission" date="2023-07" db="EMBL/GenBank/DDBJ databases">
        <title>Sequencing the genomes of 1000 actinobacteria strains.</title>
        <authorList>
            <person name="Klenk H.-P."/>
        </authorList>
    </citation>
    <scope>NUCLEOTIDE SEQUENCE</scope>
    <source>
        <strain evidence="1">DSM 107476</strain>
    </source>
</reference>
<gene>
    <name evidence="1" type="ORF">J2S39_000957</name>
</gene>
<dbReference type="SUPFAM" id="SSF52540">
    <property type="entry name" value="P-loop containing nucleoside triphosphate hydrolases"/>
    <property type="match status" value="1"/>
</dbReference>